<reference evidence="2" key="1">
    <citation type="submission" date="2019-01" db="EMBL/GenBank/DDBJ databases">
        <authorList>
            <consortium name="Genoscope - CEA"/>
            <person name="William W."/>
        </authorList>
    </citation>
    <scope>NUCLEOTIDE SEQUENCE</scope>
    <source>
        <strain evidence="2">CR-1</strain>
    </source>
</reference>
<accession>A0A484HP77</accession>
<dbReference type="Gene3D" id="3.40.50.11900">
    <property type="match status" value="1"/>
</dbReference>
<comment type="similarity">
    <text evidence="1">Belongs to the FldB/FldC dehydratase alpha/beta subunit family.</text>
</comment>
<evidence type="ECO:0008006" key="3">
    <source>
        <dbReference type="Google" id="ProtNLM"/>
    </source>
</evidence>
<sequence length="408" mass="44300">MMKDYFDSLASGIEQKIALNPESKTPRKVYALEVARLGARLYGGKDTVAWCGVAAPFDLLSAMGVVSCFVEFVGAMLASTGTAGDFMQAAENQGFGGDACGYHRAILGAAEKGVMPVPDFLIATTCPCSGGVAVMENLARDFKKDLFVLNVPQEPSPEGVRYLADQMREMVAFVSDHTGRPLDPAALSKAVEKTNQARKIMADVYRLAQSVPSPANSMDLANFGIVAALFLGTDAGMDLAGAYCDDFSKKVENKTSGAAEERLRLLWIQNRIQYKNPLIKFLENELGAVIVADELNDITWDPIDPDDPFPGFAQRAISIPFNGWGVRRVAHLQKMVREYQVDGAVNPCHFGCRQGTGMRGLIGEGLKEIGVPVLNLEVDCVDSRNFAEGQLKTRLEAFAEMLEARRQG</sequence>
<protein>
    <recommendedName>
        <fullName evidence="3">2-hydroxyglutaryl-CoA dehydratase</fullName>
    </recommendedName>
</protein>
<evidence type="ECO:0000256" key="1">
    <source>
        <dbReference type="ARBA" id="ARBA00005806"/>
    </source>
</evidence>
<dbReference type="InterPro" id="IPR010327">
    <property type="entry name" value="FldB/FldC_alpha/beta"/>
</dbReference>
<evidence type="ECO:0000313" key="2">
    <source>
        <dbReference type="EMBL" id="VEN75123.1"/>
    </source>
</evidence>
<dbReference type="Pfam" id="PF06050">
    <property type="entry name" value="HGD-D"/>
    <property type="match status" value="1"/>
</dbReference>
<dbReference type="AlphaFoldDB" id="A0A484HP77"/>
<name>A0A484HP77_9BACT</name>
<organism evidence="2">
    <name type="scientific">uncultured Desulfobacteraceae bacterium</name>
    <dbReference type="NCBI Taxonomy" id="218296"/>
    <lineage>
        <taxon>Bacteria</taxon>
        <taxon>Pseudomonadati</taxon>
        <taxon>Thermodesulfobacteriota</taxon>
        <taxon>Desulfobacteria</taxon>
        <taxon>Desulfobacterales</taxon>
        <taxon>Desulfobacteraceae</taxon>
        <taxon>environmental samples</taxon>
    </lineage>
</organism>
<dbReference type="PANTHER" id="PTHR30548:SF2">
    <property type="entry name" value="2-HYDROXYACYL-COA DEHYDRATASE,D-COMPONENT"/>
    <property type="match status" value="1"/>
</dbReference>
<dbReference type="EMBL" id="CAACVI010000049">
    <property type="protein sequence ID" value="VEN75123.1"/>
    <property type="molecule type" value="Genomic_DNA"/>
</dbReference>
<gene>
    <name evidence="2" type="ORF">EPICR_60110</name>
</gene>
<proteinExistence type="inferred from homology"/>
<dbReference type="Gene3D" id="3.40.50.11890">
    <property type="match status" value="1"/>
</dbReference>
<dbReference type="PANTHER" id="PTHR30548">
    <property type="entry name" value="2-HYDROXYGLUTARYL-COA DEHYDRATASE, D-COMPONENT-RELATED"/>
    <property type="match status" value="1"/>
</dbReference>